<keyword evidence="5 7" id="KW-0456">Lyase</keyword>
<dbReference type="InterPro" id="IPR006157">
    <property type="entry name" value="FolB_dom"/>
</dbReference>
<evidence type="ECO:0000256" key="7">
    <source>
        <dbReference type="RuleBase" id="RU362079"/>
    </source>
</evidence>
<keyword evidence="9" id="KW-1185">Reference proteome</keyword>
<evidence type="ECO:0000256" key="2">
    <source>
        <dbReference type="ARBA" id="ARBA00005013"/>
    </source>
</evidence>
<comment type="caution">
    <text evidence="8">The sequence shown here is derived from an EMBL/GenBank/DDBJ whole genome shotgun (WGS) entry which is preliminary data.</text>
</comment>
<comment type="pathway">
    <text evidence="2 7">Cofactor biosynthesis; tetrahydrofolate biosynthesis; 2-amino-4-hydroxy-6-hydroxymethyl-7,8-dihydropteridine diphosphate from 7,8-dihydroneopterin triphosphate: step 3/4.</text>
</comment>
<dbReference type="OrthoDB" id="9803748at2"/>
<dbReference type="EC" id="4.1.2.25" evidence="7"/>
<evidence type="ECO:0000256" key="5">
    <source>
        <dbReference type="ARBA" id="ARBA00023239"/>
    </source>
</evidence>
<name>A0A511DR74_LENKE</name>
<dbReference type="RefSeq" id="WP_057962341.1">
    <property type="nucleotide sequence ID" value="NZ_BJVK01000001.1"/>
</dbReference>
<dbReference type="InterPro" id="IPR006156">
    <property type="entry name" value="Dihydroneopterin_aldolase"/>
</dbReference>
<dbReference type="NCBIfam" id="TIGR00525">
    <property type="entry name" value="folB"/>
    <property type="match status" value="1"/>
</dbReference>
<accession>A0A511DR74</accession>
<dbReference type="Gene3D" id="3.30.1130.10">
    <property type="match status" value="1"/>
</dbReference>
<dbReference type="GO" id="GO:0004150">
    <property type="term" value="F:dihydroneopterin aldolase activity"/>
    <property type="evidence" value="ECO:0007669"/>
    <property type="project" value="UniProtKB-UniRule"/>
</dbReference>
<gene>
    <name evidence="8" type="primary">folB</name>
    <name evidence="8" type="ORF">LKE01_01710</name>
</gene>
<comment type="function">
    <text evidence="6 7">Catalyzes the conversion of 7,8-dihydroneopterin to 6-hydroxymethyl-7,8-dihydropterin.</text>
</comment>
<keyword evidence="4 7" id="KW-0289">Folate biosynthesis</keyword>
<comment type="similarity">
    <text evidence="3 7">Belongs to the DHNA family.</text>
</comment>
<sequence length="115" mass="12802">MYLIRIHSMKFHSHIGVLDAEKIVGQNIQIDLTVKVDAEPKNDDLSTTVSYADFYPDIAKIVAASHADLVETLAQEIIAKIKGIDPRIVEVKVNLKKQATPVNGVFDDVEIEMED</sequence>
<dbReference type="Proteomes" id="UP000321893">
    <property type="component" value="Unassembled WGS sequence"/>
</dbReference>
<dbReference type="AlphaFoldDB" id="A0A511DR74"/>
<evidence type="ECO:0000256" key="6">
    <source>
        <dbReference type="ARBA" id="ARBA00037702"/>
    </source>
</evidence>
<dbReference type="GO" id="GO:0046654">
    <property type="term" value="P:tetrahydrofolate biosynthetic process"/>
    <property type="evidence" value="ECO:0007669"/>
    <property type="project" value="UniProtKB-UniRule"/>
</dbReference>
<dbReference type="GeneID" id="71567812"/>
<comment type="catalytic activity">
    <reaction evidence="1 7">
        <text>7,8-dihydroneopterin = 6-hydroxymethyl-7,8-dihydropterin + glycolaldehyde</text>
        <dbReference type="Rhea" id="RHEA:10540"/>
        <dbReference type="ChEBI" id="CHEBI:17001"/>
        <dbReference type="ChEBI" id="CHEBI:17071"/>
        <dbReference type="ChEBI" id="CHEBI:44841"/>
        <dbReference type="EC" id="4.1.2.25"/>
    </reaction>
</comment>
<dbReference type="SMART" id="SM00905">
    <property type="entry name" value="FolB"/>
    <property type="match status" value="1"/>
</dbReference>
<evidence type="ECO:0000256" key="4">
    <source>
        <dbReference type="ARBA" id="ARBA00022909"/>
    </source>
</evidence>
<evidence type="ECO:0000313" key="9">
    <source>
        <dbReference type="Proteomes" id="UP000321893"/>
    </source>
</evidence>
<evidence type="ECO:0000313" key="8">
    <source>
        <dbReference type="EMBL" id="GEL27351.1"/>
    </source>
</evidence>
<dbReference type="GO" id="GO:0046656">
    <property type="term" value="P:folic acid biosynthetic process"/>
    <property type="evidence" value="ECO:0007669"/>
    <property type="project" value="UniProtKB-UniRule"/>
</dbReference>
<proteinExistence type="inferred from homology"/>
<dbReference type="SUPFAM" id="SSF55620">
    <property type="entry name" value="Tetrahydrobiopterin biosynthesis enzymes-like"/>
    <property type="match status" value="1"/>
</dbReference>
<evidence type="ECO:0000256" key="1">
    <source>
        <dbReference type="ARBA" id="ARBA00001353"/>
    </source>
</evidence>
<dbReference type="Pfam" id="PF02152">
    <property type="entry name" value="FolB"/>
    <property type="match status" value="1"/>
</dbReference>
<evidence type="ECO:0000256" key="3">
    <source>
        <dbReference type="ARBA" id="ARBA00005708"/>
    </source>
</evidence>
<dbReference type="GO" id="GO:0005737">
    <property type="term" value="C:cytoplasm"/>
    <property type="evidence" value="ECO:0007669"/>
    <property type="project" value="TreeGrafter"/>
</dbReference>
<dbReference type="UniPathway" id="UPA00077">
    <property type="reaction ID" value="UER00154"/>
</dbReference>
<dbReference type="NCBIfam" id="TIGR00526">
    <property type="entry name" value="folB_dom"/>
    <property type="match status" value="1"/>
</dbReference>
<dbReference type="EMBL" id="BJVK01000001">
    <property type="protein sequence ID" value="GEL27351.1"/>
    <property type="molecule type" value="Genomic_DNA"/>
</dbReference>
<protein>
    <recommendedName>
        <fullName evidence="7">7,8-dihydroneopterin aldolase</fullName>
        <ecNumber evidence="7">4.1.2.25</ecNumber>
    </recommendedName>
</protein>
<reference evidence="8" key="1">
    <citation type="submission" date="2019-07" db="EMBL/GenBank/DDBJ databases">
        <title>Whole genome shotgun sequence of Lactobacillus kefiri NBRC 15888.</title>
        <authorList>
            <person name="Hosoyama A."/>
            <person name="Uohara A."/>
            <person name="Ohji S."/>
            <person name="Ichikawa N."/>
        </authorList>
    </citation>
    <scope>NUCLEOTIDE SEQUENCE [LARGE SCALE GENOMIC DNA]</scope>
    <source>
        <strain evidence="8">NBRC 15888</strain>
    </source>
</reference>
<dbReference type="PANTHER" id="PTHR42844">
    <property type="entry name" value="DIHYDRONEOPTERIN ALDOLASE 1-RELATED"/>
    <property type="match status" value="1"/>
</dbReference>
<organism evidence="8 9">
    <name type="scientific">Lentilactobacillus kefiri</name>
    <name type="common">Lactobacillus kefiri</name>
    <dbReference type="NCBI Taxonomy" id="33962"/>
    <lineage>
        <taxon>Bacteria</taxon>
        <taxon>Bacillati</taxon>
        <taxon>Bacillota</taxon>
        <taxon>Bacilli</taxon>
        <taxon>Lactobacillales</taxon>
        <taxon>Lactobacillaceae</taxon>
        <taxon>Lentilactobacillus</taxon>
    </lineage>
</organism>
<dbReference type="InterPro" id="IPR043133">
    <property type="entry name" value="GTP-CH-I_C/QueF"/>
</dbReference>
<dbReference type="PANTHER" id="PTHR42844:SF1">
    <property type="entry name" value="DIHYDRONEOPTERIN ALDOLASE 1-RELATED"/>
    <property type="match status" value="1"/>
</dbReference>